<dbReference type="GO" id="GO:0005576">
    <property type="term" value="C:extracellular region"/>
    <property type="evidence" value="ECO:0007669"/>
    <property type="project" value="UniProtKB-SubCell"/>
</dbReference>
<dbReference type="Proteomes" id="UP001632037">
    <property type="component" value="Unassembled WGS sequence"/>
</dbReference>
<comment type="caution">
    <text evidence="5">The sequence shown here is derived from an EMBL/GenBank/DDBJ whole genome shotgun (WGS) entry which is preliminary data.</text>
</comment>
<dbReference type="Pfam" id="PF20147">
    <property type="entry name" value="Crinkler"/>
    <property type="match status" value="1"/>
</dbReference>
<organism evidence="5 6">
    <name type="scientific">Phytophthora oleae</name>
    <dbReference type="NCBI Taxonomy" id="2107226"/>
    <lineage>
        <taxon>Eukaryota</taxon>
        <taxon>Sar</taxon>
        <taxon>Stramenopiles</taxon>
        <taxon>Oomycota</taxon>
        <taxon>Peronosporomycetes</taxon>
        <taxon>Peronosporales</taxon>
        <taxon>Peronosporaceae</taxon>
        <taxon>Phytophthora</taxon>
    </lineage>
</organism>
<evidence type="ECO:0000313" key="5">
    <source>
        <dbReference type="EMBL" id="KAL3657991.1"/>
    </source>
</evidence>
<keyword evidence="3" id="KW-0964">Secreted</keyword>
<name>A0ABD3EUY2_9STRA</name>
<protein>
    <recommendedName>
        <fullName evidence="4">Crinkler effector protein N-terminal domain-containing protein</fullName>
    </recommendedName>
</protein>
<dbReference type="EMBL" id="JBIMZQ010000058">
    <property type="protein sequence ID" value="KAL3657991.1"/>
    <property type="molecule type" value="Genomic_DNA"/>
</dbReference>
<dbReference type="GO" id="GO:0043657">
    <property type="term" value="C:host cell"/>
    <property type="evidence" value="ECO:0007669"/>
    <property type="project" value="UniProtKB-SubCell"/>
</dbReference>
<proteinExistence type="predicted"/>
<gene>
    <name evidence="5" type="ORF">V7S43_017040</name>
</gene>
<comment type="subcellular location">
    <subcellularLocation>
        <location evidence="1">Host cell</location>
    </subcellularLocation>
    <subcellularLocation>
        <location evidence="2">Secreted</location>
    </subcellularLocation>
</comment>
<accession>A0ABD3EUY2</accession>
<evidence type="ECO:0000256" key="2">
    <source>
        <dbReference type="ARBA" id="ARBA00004613"/>
    </source>
</evidence>
<evidence type="ECO:0000256" key="3">
    <source>
        <dbReference type="ARBA" id="ARBA00022525"/>
    </source>
</evidence>
<feature type="domain" description="Crinkler effector protein N-terminal" evidence="4">
    <location>
        <begin position="1"/>
        <end position="109"/>
    </location>
</feature>
<reference evidence="5 6" key="1">
    <citation type="submission" date="2024-09" db="EMBL/GenBank/DDBJ databases">
        <title>Genome sequencing and assembly of Phytophthora oleae, isolate VK10A, causative agent of rot of olive drupes.</title>
        <authorList>
            <person name="Conti Taguali S."/>
            <person name="Riolo M."/>
            <person name="La Spada F."/>
            <person name="Cacciola S.O."/>
            <person name="Dionisio G."/>
        </authorList>
    </citation>
    <scope>NUCLEOTIDE SEQUENCE [LARGE SCALE GENOMIC DNA]</scope>
    <source>
        <strain evidence="5 6">VK10A</strain>
    </source>
</reference>
<dbReference type="InterPro" id="IPR045379">
    <property type="entry name" value="Crinkler_N"/>
</dbReference>
<evidence type="ECO:0000313" key="6">
    <source>
        <dbReference type="Proteomes" id="UP001632037"/>
    </source>
</evidence>
<dbReference type="AlphaFoldDB" id="A0ABD3EUY2"/>
<evidence type="ECO:0000256" key="1">
    <source>
        <dbReference type="ARBA" id="ARBA00004340"/>
    </source>
</evidence>
<keyword evidence="6" id="KW-1185">Reference proteome</keyword>
<evidence type="ECO:0000259" key="4">
    <source>
        <dbReference type="Pfam" id="PF20147"/>
    </source>
</evidence>
<sequence length="213" mass="23452">MKLFCAIVGDSGSVFEVDIDEGASVYALKKVITNDHPITIHGKAKDVQLFLAKKDKDKGAWLTKEEVAPLRDESVSQSFRLINTTLLLNSSLNFGEGFQPGEGQVQVLVFVPKIALKRPAEDEPTDSAILKRLKIMASELADIKAALAAIKPKTMTDFKTLCVKTSFDWTICLGHNRVAAQLSRHLACTSFGRDLANSPRTISFGWKKWCSGR</sequence>